<dbReference type="GO" id="GO:0005739">
    <property type="term" value="C:mitochondrion"/>
    <property type="evidence" value="ECO:0007669"/>
    <property type="project" value="TreeGrafter"/>
</dbReference>
<organism evidence="5 6">
    <name type="scientific">Candida theae</name>
    <dbReference type="NCBI Taxonomy" id="1198502"/>
    <lineage>
        <taxon>Eukaryota</taxon>
        <taxon>Fungi</taxon>
        <taxon>Dikarya</taxon>
        <taxon>Ascomycota</taxon>
        <taxon>Saccharomycotina</taxon>
        <taxon>Pichiomycetes</taxon>
        <taxon>Debaryomycetaceae</taxon>
        <taxon>Candida/Lodderomyces clade</taxon>
        <taxon>Candida</taxon>
    </lineage>
</organism>
<keyword evidence="2 3" id="KW-0175">Coiled coil</keyword>
<feature type="compositionally biased region" description="Low complexity" evidence="4">
    <location>
        <begin position="154"/>
        <end position="186"/>
    </location>
</feature>
<dbReference type="Proteomes" id="UP001204833">
    <property type="component" value="Unassembled WGS sequence"/>
</dbReference>
<dbReference type="InterPro" id="IPR010754">
    <property type="entry name" value="OPA3-like"/>
</dbReference>
<evidence type="ECO:0008006" key="7">
    <source>
        <dbReference type="Google" id="ProtNLM"/>
    </source>
</evidence>
<accession>A0AAD5BEQ1</accession>
<sequence length="197" mass="22238">MSGIALKITALLVRTISKPISKAISTQAKNNETFRQYCISFANKLHKTDVKLRMNLLGEKKIRVRPLNDNKAIEQGAAFISETFIFSVAGGLIFYEAYRSRKKASDQRDALADDITILQNEIEYIKDKLKDMNVKLDDYKVPEGYKPKYVKIGNNNNSSSSSENNNTTTKTKTTTTTTTNNNTTTTLKNQNLERQTQ</sequence>
<dbReference type="AlphaFoldDB" id="A0AAD5BEQ1"/>
<dbReference type="PANTHER" id="PTHR12499:SF0">
    <property type="entry name" value="OPTIC ATROPHY 3 PROTEIN"/>
    <property type="match status" value="1"/>
</dbReference>
<comment type="caution">
    <text evidence="5">The sequence shown here is derived from an EMBL/GenBank/DDBJ whole genome shotgun (WGS) entry which is preliminary data.</text>
</comment>
<reference evidence="5 6" key="1">
    <citation type="journal article" date="2022" name="DNA Res.">
        <title>Genome analysis of five recently described species of the CUG-Ser clade uncovers Candida theae as a new hybrid lineage with pathogenic potential in the Candida parapsilosis species complex.</title>
        <authorList>
            <person name="Mixao V."/>
            <person name="Del Olmo V."/>
            <person name="Hegedusova E."/>
            <person name="Saus E."/>
            <person name="Pryszcz L."/>
            <person name="Cillingova A."/>
            <person name="Nosek J."/>
            <person name="Gabaldon T."/>
        </authorList>
    </citation>
    <scope>NUCLEOTIDE SEQUENCE [LARGE SCALE GENOMIC DNA]</scope>
    <source>
        <strain evidence="5 6">CBS 12239</strain>
    </source>
</reference>
<feature type="region of interest" description="Disordered" evidence="4">
    <location>
        <begin position="147"/>
        <end position="197"/>
    </location>
</feature>
<dbReference type="GO" id="GO:0019216">
    <property type="term" value="P:regulation of lipid metabolic process"/>
    <property type="evidence" value="ECO:0007669"/>
    <property type="project" value="TreeGrafter"/>
</dbReference>
<dbReference type="EMBL" id="JAIHNG010000118">
    <property type="protein sequence ID" value="KAI5958326.1"/>
    <property type="molecule type" value="Genomic_DNA"/>
</dbReference>
<evidence type="ECO:0000256" key="3">
    <source>
        <dbReference type="SAM" id="Coils"/>
    </source>
</evidence>
<comment type="similarity">
    <text evidence="1">Belongs to the OPA3 family.</text>
</comment>
<evidence type="ECO:0000256" key="1">
    <source>
        <dbReference type="ARBA" id="ARBA00007584"/>
    </source>
</evidence>
<dbReference type="GeneID" id="76150741"/>
<name>A0AAD5BEQ1_9ASCO</name>
<evidence type="ECO:0000313" key="6">
    <source>
        <dbReference type="Proteomes" id="UP001204833"/>
    </source>
</evidence>
<protein>
    <recommendedName>
        <fullName evidence="7">OPA3-like protein</fullName>
    </recommendedName>
</protein>
<feature type="coiled-coil region" evidence="3">
    <location>
        <begin position="101"/>
        <end position="135"/>
    </location>
</feature>
<evidence type="ECO:0000256" key="2">
    <source>
        <dbReference type="ARBA" id="ARBA00023054"/>
    </source>
</evidence>
<feature type="compositionally biased region" description="Polar residues" evidence="4">
    <location>
        <begin position="187"/>
        <end position="197"/>
    </location>
</feature>
<dbReference type="Pfam" id="PF07047">
    <property type="entry name" value="OPA3"/>
    <property type="match status" value="1"/>
</dbReference>
<dbReference type="PANTHER" id="PTHR12499">
    <property type="entry name" value="OPTIC ATROPHY 3 PROTEIN OPA3"/>
    <property type="match status" value="1"/>
</dbReference>
<evidence type="ECO:0000313" key="5">
    <source>
        <dbReference type="EMBL" id="KAI5958326.1"/>
    </source>
</evidence>
<gene>
    <name evidence="5" type="ORF">KGF57_002682</name>
</gene>
<proteinExistence type="inferred from homology"/>
<keyword evidence="6" id="KW-1185">Reference proteome</keyword>
<evidence type="ECO:0000256" key="4">
    <source>
        <dbReference type="SAM" id="MobiDB-lite"/>
    </source>
</evidence>
<dbReference type="RefSeq" id="XP_051608917.1">
    <property type="nucleotide sequence ID" value="XM_051752021.1"/>
</dbReference>